<dbReference type="AlphaFoldDB" id="A0AAE3L0I3"/>
<organism evidence="3 4">
    <name type="scientific">Methylohalomonas lacus</name>
    <dbReference type="NCBI Taxonomy" id="398773"/>
    <lineage>
        <taxon>Bacteria</taxon>
        <taxon>Pseudomonadati</taxon>
        <taxon>Pseudomonadota</taxon>
        <taxon>Gammaproteobacteria</taxon>
        <taxon>Methylohalomonadales</taxon>
        <taxon>Methylohalomonadaceae</taxon>
        <taxon>Methylohalomonas</taxon>
    </lineage>
</organism>
<proteinExistence type="predicted"/>
<evidence type="ECO:0000256" key="1">
    <source>
        <dbReference type="SAM" id="MobiDB-lite"/>
    </source>
</evidence>
<accession>A0AAE3L0I3</accession>
<feature type="chain" id="PRO_5042252005" evidence="2">
    <location>
        <begin position="26"/>
        <end position="258"/>
    </location>
</feature>
<feature type="compositionally biased region" description="Acidic residues" evidence="1">
    <location>
        <begin position="48"/>
        <end position="60"/>
    </location>
</feature>
<protein>
    <submittedName>
        <fullName evidence="3">DNA repair exonuclease SbcCD ATPase subunit</fullName>
    </submittedName>
</protein>
<dbReference type="GO" id="GO:0004527">
    <property type="term" value="F:exonuclease activity"/>
    <property type="evidence" value="ECO:0007669"/>
    <property type="project" value="UniProtKB-KW"/>
</dbReference>
<keyword evidence="3" id="KW-0540">Nuclease</keyword>
<evidence type="ECO:0000256" key="2">
    <source>
        <dbReference type="SAM" id="SignalP"/>
    </source>
</evidence>
<feature type="region of interest" description="Disordered" evidence="1">
    <location>
        <begin position="40"/>
        <end position="60"/>
    </location>
</feature>
<name>A0AAE3L0I3_9GAMM</name>
<dbReference type="RefSeq" id="WP_259054106.1">
    <property type="nucleotide sequence ID" value="NZ_JANUCT010000003.1"/>
</dbReference>
<evidence type="ECO:0000313" key="3">
    <source>
        <dbReference type="EMBL" id="MCS3902559.1"/>
    </source>
</evidence>
<keyword evidence="3" id="KW-0269">Exonuclease</keyword>
<dbReference type="InterPro" id="IPR016866">
    <property type="entry name" value="UCP028069"/>
</dbReference>
<dbReference type="EMBL" id="JANUCT010000003">
    <property type="protein sequence ID" value="MCS3902559.1"/>
    <property type="molecule type" value="Genomic_DNA"/>
</dbReference>
<feature type="signal peptide" evidence="2">
    <location>
        <begin position="1"/>
        <end position="25"/>
    </location>
</feature>
<keyword evidence="2" id="KW-0732">Signal</keyword>
<gene>
    <name evidence="3" type="ORF">J2T55_000563</name>
</gene>
<dbReference type="PIRSF" id="PIRSF028069">
    <property type="entry name" value="UCP028069"/>
    <property type="match status" value="1"/>
</dbReference>
<sequence>MWCQPRNYHLLYLLALPAVAPQAIAGPVEQAVGERVEVQEQAERSEQEVDQLADETETMEQEYRDTLRKIENAKSYNEQLRKQVEQQNQRLASFERQLNEVEETQRNIVPLMSRMIEVLDEMIEVDTPFLPREREARLSALKEMMYRPDVNLPDKFRRIMEAYQIEMDYGRNMEVYEGELERDNGDRLTVEFLRVGRVGLYYQTLDGQESGYWDDENNRWQTLSQDFNAAISKGLKIARKEAPPDFFRIPVPAPEQAE</sequence>
<dbReference type="Proteomes" id="UP001204445">
    <property type="component" value="Unassembled WGS sequence"/>
</dbReference>
<keyword evidence="4" id="KW-1185">Reference proteome</keyword>
<dbReference type="Pfam" id="PF11932">
    <property type="entry name" value="DUF3450"/>
    <property type="match status" value="1"/>
</dbReference>
<evidence type="ECO:0000313" key="4">
    <source>
        <dbReference type="Proteomes" id="UP001204445"/>
    </source>
</evidence>
<keyword evidence="3" id="KW-0378">Hydrolase</keyword>
<reference evidence="3" key="1">
    <citation type="submission" date="2022-08" db="EMBL/GenBank/DDBJ databases">
        <title>Genomic Encyclopedia of Type Strains, Phase III (KMG-III): the genomes of soil and plant-associated and newly described type strains.</title>
        <authorList>
            <person name="Whitman W."/>
        </authorList>
    </citation>
    <scope>NUCLEOTIDE SEQUENCE</scope>
    <source>
        <strain evidence="3">HMT 1</strain>
    </source>
</reference>
<comment type="caution">
    <text evidence="3">The sequence shown here is derived from an EMBL/GenBank/DDBJ whole genome shotgun (WGS) entry which is preliminary data.</text>
</comment>